<evidence type="ECO:0000256" key="7">
    <source>
        <dbReference type="ARBA" id="ARBA00023136"/>
    </source>
</evidence>
<dbReference type="PROSITE" id="PS51012">
    <property type="entry name" value="ABC_TM2"/>
    <property type="match status" value="1"/>
</dbReference>
<comment type="caution">
    <text evidence="11">The sequence shown here is derived from an EMBL/GenBank/DDBJ whole genome shotgun (WGS) entry which is preliminary data.</text>
</comment>
<organism evidence="11 12">
    <name type="scientific">Schaalia naturae</name>
    <dbReference type="NCBI Taxonomy" id="635203"/>
    <lineage>
        <taxon>Bacteria</taxon>
        <taxon>Bacillati</taxon>
        <taxon>Actinomycetota</taxon>
        <taxon>Actinomycetes</taxon>
        <taxon>Actinomycetales</taxon>
        <taxon>Actinomycetaceae</taxon>
        <taxon>Schaalia</taxon>
    </lineage>
</organism>
<dbReference type="InterPro" id="IPR047817">
    <property type="entry name" value="ABC2_TM_bact-type"/>
</dbReference>
<proteinExistence type="inferred from homology"/>
<dbReference type="PANTHER" id="PTHR30294:SF38">
    <property type="entry name" value="TRANSPORT PERMEASE PROTEIN"/>
    <property type="match status" value="1"/>
</dbReference>
<keyword evidence="8" id="KW-0046">Antibiotic resistance</keyword>
<feature type="transmembrane region" description="Helical" evidence="9">
    <location>
        <begin position="224"/>
        <end position="246"/>
    </location>
</feature>
<dbReference type="EMBL" id="JBHTEF010000001">
    <property type="protein sequence ID" value="MFC7580939.1"/>
    <property type="molecule type" value="Genomic_DNA"/>
</dbReference>
<dbReference type="InterPro" id="IPR000412">
    <property type="entry name" value="ABC_2_transport"/>
</dbReference>
<evidence type="ECO:0000313" key="11">
    <source>
        <dbReference type="EMBL" id="MFC7580939.1"/>
    </source>
</evidence>
<dbReference type="RefSeq" id="WP_380973606.1">
    <property type="nucleotide sequence ID" value="NZ_JBHTEF010000001.1"/>
</dbReference>
<evidence type="ECO:0000256" key="2">
    <source>
        <dbReference type="ARBA" id="ARBA00007783"/>
    </source>
</evidence>
<evidence type="ECO:0000256" key="4">
    <source>
        <dbReference type="ARBA" id="ARBA00022475"/>
    </source>
</evidence>
<dbReference type="PANTHER" id="PTHR30294">
    <property type="entry name" value="MEMBRANE COMPONENT OF ABC TRANSPORTER YHHJ-RELATED"/>
    <property type="match status" value="1"/>
</dbReference>
<feature type="transmembrane region" description="Helical" evidence="9">
    <location>
        <begin position="138"/>
        <end position="160"/>
    </location>
</feature>
<keyword evidence="3 9" id="KW-0813">Transport</keyword>
<dbReference type="Pfam" id="PF01061">
    <property type="entry name" value="ABC2_membrane"/>
    <property type="match status" value="1"/>
</dbReference>
<evidence type="ECO:0000256" key="9">
    <source>
        <dbReference type="RuleBase" id="RU361157"/>
    </source>
</evidence>
<feature type="domain" description="ABC transmembrane type-2" evidence="10">
    <location>
        <begin position="22"/>
        <end position="249"/>
    </location>
</feature>
<feature type="transmembrane region" description="Helical" evidence="9">
    <location>
        <begin position="101"/>
        <end position="126"/>
    </location>
</feature>
<feature type="transmembrane region" description="Helical" evidence="9">
    <location>
        <begin position="54"/>
        <end position="80"/>
    </location>
</feature>
<name>A0ABW2SM18_9ACTO</name>
<evidence type="ECO:0000256" key="1">
    <source>
        <dbReference type="ARBA" id="ARBA00004651"/>
    </source>
</evidence>
<dbReference type="PIRSF" id="PIRSF006648">
    <property type="entry name" value="DrrB"/>
    <property type="match status" value="1"/>
</dbReference>
<evidence type="ECO:0000256" key="8">
    <source>
        <dbReference type="ARBA" id="ARBA00023251"/>
    </source>
</evidence>
<dbReference type="InterPro" id="IPR013525">
    <property type="entry name" value="ABC2_TM"/>
</dbReference>
<keyword evidence="4 9" id="KW-1003">Cell membrane</keyword>
<evidence type="ECO:0000256" key="5">
    <source>
        <dbReference type="ARBA" id="ARBA00022692"/>
    </source>
</evidence>
<keyword evidence="7 9" id="KW-0472">Membrane</keyword>
<evidence type="ECO:0000259" key="10">
    <source>
        <dbReference type="PROSITE" id="PS51012"/>
    </source>
</evidence>
<sequence>MSLRAYRATTLRVLRQLGEDRRTVGLVLGVPTVLLVLLYLVYLDVPTAPGARPLFPSIALSMLGILPMAVMFLVTSVAMQRERSSGTVERLWTTPLRRGDLLAGYATAFAATAVVQSLILCAVAFWFLGVETEGSPAWVLVVAALDSVVGVALGLAASAFARSEFQAVQFMPLVVGPQIFLCGLLVAREAMPEALRWVSDALPMSYAVDALTTIRDEAGATSSFIADLVVLAAFGAGALVLAASTIPRRTR</sequence>
<comment type="similarity">
    <text evidence="2 9">Belongs to the ABC-2 integral membrane protein family.</text>
</comment>
<protein>
    <recommendedName>
        <fullName evidence="9">Transport permease protein</fullName>
    </recommendedName>
</protein>
<feature type="transmembrane region" description="Helical" evidence="9">
    <location>
        <begin position="167"/>
        <end position="187"/>
    </location>
</feature>
<evidence type="ECO:0000256" key="3">
    <source>
        <dbReference type="ARBA" id="ARBA00022448"/>
    </source>
</evidence>
<keyword evidence="5 9" id="KW-0812">Transmembrane</keyword>
<keyword evidence="6 9" id="KW-1133">Transmembrane helix</keyword>
<evidence type="ECO:0000313" key="12">
    <source>
        <dbReference type="Proteomes" id="UP001596527"/>
    </source>
</evidence>
<reference evidence="12" key="1">
    <citation type="journal article" date="2019" name="Int. J. Syst. Evol. Microbiol.">
        <title>The Global Catalogue of Microorganisms (GCM) 10K type strain sequencing project: providing services to taxonomists for standard genome sequencing and annotation.</title>
        <authorList>
            <consortium name="The Broad Institute Genomics Platform"/>
            <consortium name="The Broad Institute Genome Sequencing Center for Infectious Disease"/>
            <person name="Wu L."/>
            <person name="Ma J."/>
        </authorList>
    </citation>
    <scope>NUCLEOTIDE SEQUENCE [LARGE SCALE GENOMIC DNA]</scope>
    <source>
        <strain evidence="12">CCUG 56698</strain>
    </source>
</reference>
<evidence type="ECO:0000256" key="6">
    <source>
        <dbReference type="ARBA" id="ARBA00022989"/>
    </source>
</evidence>
<comment type="subcellular location">
    <subcellularLocation>
        <location evidence="1 9">Cell membrane</location>
        <topology evidence="1 9">Multi-pass membrane protein</topology>
    </subcellularLocation>
</comment>
<feature type="transmembrane region" description="Helical" evidence="9">
    <location>
        <begin position="21"/>
        <end position="42"/>
    </location>
</feature>
<gene>
    <name evidence="11" type="ORF">ACFQWG_06980</name>
</gene>
<dbReference type="InterPro" id="IPR051449">
    <property type="entry name" value="ABC-2_transporter_component"/>
</dbReference>
<keyword evidence="12" id="KW-1185">Reference proteome</keyword>
<dbReference type="Proteomes" id="UP001596527">
    <property type="component" value="Unassembled WGS sequence"/>
</dbReference>
<accession>A0ABW2SM18</accession>